<reference evidence="2" key="2">
    <citation type="journal article" date="2015" name="Data Brief">
        <title>Shoot transcriptome of the giant reed, Arundo donax.</title>
        <authorList>
            <person name="Barrero R.A."/>
            <person name="Guerrero F.D."/>
            <person name="Moolhuijzen P."/>
            <person name="Goolsby J.A."/>
            <person name="Tidwell J."/>
            <person name="Bellgard S.E."/>
            <person name="Bellgard M.I."/>
        </authorList>
    </citation>
    <scope>NUCLEOTIDE SEQUENCE</scope>
    <source>
        <tissue evidence="2">Shoot tissue taken approximately 20 cm above the soil surface</tissue>
    </source>
</reference>
<feature type="compositionally biased region" description="Basic and acidic residues" evidence="1">
    <location>
        <begin position="11"/>
        <end position="25"/>
    </location>
</feature>
<proteinExistence type="predicted"/>
<reference evidence="2" key="1">
    <citation type="submission" date="2014-09" db="EMBL/GenBank/DDBJ databases">
        <authorList>
            <person name="Magalhaes I.L.F."/>
            <person name="Oliveira U."/>
            <person name="Santos F.R."/>
            <person name="Vidigal T.H.D.A."/>
            <person name="Brescovit A.D."/>
            <person name="Santos A.J."/>
        </authorList>
    </citation>
    <scope>NUCLEOTIDE SEQUENCE</scope>
    <source>
        <tissue evidence="2">Shoot tissue taken approximately 20 cm above the soil surface</tissue>
    </source>
</reference>
<sequence>MAALLMQQGAGERERRVKLHEKKEG</sequence>
<accession>A0A0A8XZ01</accession>
<protein>
    <submittedName>
        <fullName evidence="2">Uncharacterized protein</fullName>
    </submittedName>
</protein>
<evidence type="ECO:0000256" key="1">
    <source>
        <dbReference type="SAM" id="MobiDB-lite"/>
    </source>
</evidence>
<feature type="region of interest" description="Disordered" evidence="1">
    <location>
        <begin position="1"/>
        <end position="25"/>
    </location>
</feature>
<dbReference type="AlphaFoldDB" id="A0A0A8XZ01"/>
<evidence type="ECO:0000313" key="2">
    <source>
        <dbReference type="EMBL" id="JAD19199.1"/>
    </source>
</evidence>
<name>A0A0A8XZ01_ARUDO</name>
<organism evidence="2">
    <name type="scientific">Arundo donax</name>
    <name type="common">Giant reed</name>
    <name type="synonym">Donax arundinaceus</name>
    <dbReference type="NCBI Taxonomy" id="35708"/>
    <lineage>
        <taxon>Eukaryota</taxon>
        <taxon>Viridiplantae</taxon>
        <taxon>Streptophyta</taxon>
        <taxon>Embryophyta</taxon>
        <taxon>Tracheophyta</taxon>
        <taxon>Spermatophyta</taxon>
        <taxon>Magnoliopsida</taxon>
        <taxon>Liliopsida</taxon>
        <taxon>Poales</taxon>
        <taxon>Poaceae</taxon>
        <taxon>PACMAD clade</taxon>
        <taxon>Arundinoideae</taxon>
        <taxon>Arundineae</taxon>
        <taxon>Arundo</taxon>
    </lineage>
</organism>
<dbReference type="EMBL" id="GBRH01278696">
    <property type="protein sequence ID" value="JAD19199.1"/>
    <property type="molecule type" value="Transcribed_RNA"/>
</dbReference>